<dbReference type="KEGG" id="swf:E3E12_08740"/>
<gene>
    <name evidence="2" type="ORF">E3E12_08740</name>
</gene>
<sequence length="118" mass="12574">MMMPGSCEGSSRESSPGTTPSGRGHPQAPSKRAARQPCAPALPQPLGARGPGLDGATLHRRLRHATRGIIAFLDAAEEAQLRQAPTLEGRYGVISRFKRLTLPLDRLLLELGAGDELK</sequence>
<proteinExistence type="predicted"/>
<evidence type="ECO:0000313" key="3">
    <source>
        <dbReference type="Proteomes" id="UP000318709"/>
    </source>
</evidence>
<protein>
    <submittedName>
        <fullName evidence="2">Uncharacterized protein</fullName>
    </submittedName>
</protein>
<organism evidence="2 3">
    <name type="scientific">Formicincola oecophyllae</name>
    <dbReference type="NCBI Taxonomy" id="2558361"/>
    <lineage>
        <taxon>Bacteria</taxon>
        <taxon>Pseudomonadati</taxon>
        <taxon>Pseudomonadota</taxon>
        <taxon>Alphaproteobacteria</taxon>
        <taxon>Acetobacterales</taxon>
        <taxon>Acetobacteraceae</taxon>
        <taxon>Formicincola</taxon>
    </lineage>
</organism>
<dbReference type="Proteomes" id="UP000318709">
    <property type="component" value="Chromosome"/>
</dbReference>
<accession>A0A5B9M9R4</accession>
<evidence type="ECO:0000256" key="1">
    <source>
        <dbReference type="SAM" id="MobiDB-lite"/>
    </source>
</evidence>
<name>A0A5B9M9R4_9PROT</name>
<feature type="compositionally biased region" description="Polar residues" evidence="1">
    <location>
        <begin position="8"/>
        <end position="21"/>
    </location>
</feature>
<dbReference type="AlphaFoldDB" id="A0A5B9M9R4"/>
<feature type="region of interest" description="Disordered" evidence="1">
    <location>
        <begin position="1"/>
        <end position="55"/>
    </location>
</feature>
<dbReference type="EMBL" id="CP038231">
    <property type="protein sequence ID" value="QEF95967.1"/>
    <property type="molecule type" value="Genomic_DNA"/>
</dbReference>
<keyword evidence="3" id="KW-1185">Reference proteome</keyword>
<reference evidence="2 3" key="1">
    <citation type="submission" date="2019-03" db="EMBL/GenBank/DDBJ databases">
        <title>The complete genome sequence of Swingsia_sp. F3b2 LMG30590(T).</title>
        <authorList>
            <person name="Chua K.-O."/>
            <person name="Chan K.-G."/>
            <person name="See-Too W.-S."/>
        </authorList>
    </citation>
    <scope>NUCLEOTIDE SEQUENCE [LARGE SCALE GENOMIC DNA]</scope>
    <source>
        <strain evidence="2 3">F3b2</strain>
    </source>
</reference>
<evidence type="ECO:0000313" key="2">
    <source>
        <dbReference type="EMBL" id="QEF95967.1"/>
    </source>
</evidence>
<dbReference type="RefSeq" id="WP_149498281.1">
    <property type="nucleotide sequence ID" value="NZ_CP038231.1"/>
</dbReference>